<keyword evidence="2" id="KW-0813">Transport</keyword>
<evidence type="ECO:0000313" key="7">
    <source>
        <dbReference type="EMBL" id="EZG72991.1"/>
    </source>
</evidence>
<keyword evidence="8" id="KW-1185">Reference proteome</keyword>
<dbReference type="GO" id="GO:0005737">
    <property type="term" value="C:cytoplasm"/>
    <property type="evidence" value="ECO:0007669"/>
    <property type="project" value="UniProtKB-SubCell"/>
</dbReference>
<dbReference type="InterPro" id="IPR040122">
    <property type="entry name" value="Importin_beta"/>
</dbReference>
<dbReference type="GO" id="GO:0006606">
    <property type="term" value="P:protein import into nucleus"/>
    <property type="evidence" value="ECO:0007669"/>
    <property type="project" value="InterPro"/>
</dbReference>
<name>A0A023B9M1_GRENI</name>
<evidence type="ECO:0000256" key="2">
    <source>
        <dbReference type="ARBA" id="ARBA00022448"/>
    </source>
</evidence>
<dbReference type="AlphaFoldDB" id="A0A023B9M1"/>
<keyword evidence="3" id="KW-0963">Cytoplasm</keyword>
<evidence type="ECO:0000256" key="5">
    <source>
        <dbReference type="ARBA" id="ARBA00022927"/>
    </source>
</evidence>
<organism evidence="7 8">
    <name type="scientific">Gregarina niphandrodes</name>
    <name type="common">Septate eugregarine</name>
    <dbReference type="NCBI Taxonomy" id="110365"/>
    <lineage>
        <taxon>Eukaryota</taxon>
        <taxon>Sar</taxon>
        <taxon>Alveolata</taxon>
        <taxon>Apicomplexa</taxon>
        <taxon>Conoidasida</taxon>
        <taxon>Gregarinasina</taxon>
        <taxon>Eugregarinorida</taxon>
        <taxon>Gregarinidae</taxon>
        <taxon>Gregarina</taxon>
    </lineage>
</organism>
<keyword evidence="4" id="KW-0677">Repeat</keyword>
<comment type="caution">
    <text evidence="7">The sequence shown here is derived from an EMBL/GenBank/DDBJ whole genome shotgun (WGS) entry which is preliminary data.</text>
</comment>
<dbReference type="GeneID" id="22911808"/>
<evidence type="ECO:0000256" key="6">
    <source>
        <dbReference type="SAM" id="MobiDB-lite"/>
    </source>
</evidence>
<proteinExistence type="predicted"/>
<evidence type="ECO:0000256" key="3">
    <source>
        <dbReference type="ARBA" id="ARBA00022490"/>
    </source>
</evidence>
<dbReference type="Proteomes" id="UP000019763">
    <property type="component" value="Unassembled WGS sequence"/>
</dbReference>
<dbReference type="Gene3D" id="1.25.10.10">
    <property type="entry name" value="Leucine-rich Repeat Variant"/>
    <property type="match status" value="1"/>
</dbReference>
<evidence type="ECO:0000313" key="8">
    <source>
        <dbReference type="Proteomes" id="UP000019763"/>
    </source>
</evidence>
<dbReference type="PANTHER" id="PTHR10527">
    <property type="entry name" value="IMPORTIN BETA"/>
    <property type="match status" value="1"/>
</dbReference>
<comment type="subcellular location">
    <subcellularLocation>
        <location evidence="1">Cytoplasm</location>
    </subcellularLocation>
</comment>
<dbReference type="RefSeq" id="XP_011129686.1">
    <property type="nucleotide sequence ID" value="XM_011131384.1"/>
</dbReference>
<dbReference type="InterPro" id="IPR016024">
    <property type="entry name" value="ARM-type_fold"/>
</dbReference>
<evidence type="ECO:0000256" key="4">
    <source>
        <dbReference type="ARBA" id="ARBA00022737"/>
    </source>
</evidence>
<dbReference type="EMBL" id="AFNH02000384">
    <property type="protein sequence ID" value="EZG72991.1"/>
    <property type="molecule type" value="Genomic_DNA"/>
</dbReference>
<evidence type="ECO:0000256" key="1">
    <source>
        <dbReference type="ARBA" id="ARBA00004496"/>
    </source>
</evidence>
<accession>A0A023B9M1</accession>
<dbReference type="eggNOG" id="KOG2023">
    <property type="taxonomic scope" value="Eukaryota"/>
</dbReference>
<protein>
    <submittedName>
        <fullName evidence="7">Transportin</fullName>
    </submittedName>
</protein>
<gene>
    <name evidence="7" type="ORF">GNI_049680</name>
</gene>
<dbReference type="OrthoDB" id="951172at2759"/>
<keyword evidence="5" id="KW-0653">Protein transport</keyword>
<dbReference type="Pfam" id="PF13513">
    <property type="entry name" value="HEAT_EZ"/>
    <property type="match status" value="1"/>
</dbReference>
<dbReference type="SUPFAM" id="SSF48371">
    <property type="entry name" value="ARM repeat"/>
    <property type="match status" value="1"/>
</dbReference>
<dbReference type="InterPro" id="IPR011989">
    <property type="entry name" value="ARM-like"/>
</dbReference>
<reference evidence="7" key="1">
    <citation type="submission" date="2013-12" db="EMBL/GenBank/DDBJ databases">
        <authorList>
            <person name="Omoto C.K."/>
            <person name="Sibley D."/>
            <person name="Venepally P."/>
            <person name="Hadjithomas M."/>
            <person name="Karamycheva S."/>
            <person name="Brunk B."/>
            <person name="Roos D."/>
            <person name="Caler E."/>
            <person name="Lorenzi H."/>
        </authorList>
    </citation>
    <scope>NUCLEOTIDE SEQUENCE</scope>
</reference>
<dbReference type="VEuPathDB" id="CryptoDB:GNI_049680"/>
<sequence>MEWVPDQKVLLEVSELLRNAQNTAPGVQQRLSEAVQMLMNLPEGVAILATVFANAQTESEETRQVAGLLLKNVMINSSAVKPAAAEYAKKVVLASLGDPSKVVRSTAGSIVTAILTKVGCDKWPEALATLNVETAPNIDIAATILETFKKIAEDELESMSYESNDTAFMLMSNQHFLPMLFRLANNDGVHDVLKTFALEILELYSSRHAFAKSEFADTYFPQFWDTLGRAALNPNPANKLAVVKSFSAVLEYDVEKIMENANIILEFFVTCSGDPDYYVRLAALNFWPEFIRESTAPRLLEPFAPRLVAILVEQTKYSDRDFADMEPGVTEDDNAEVPDFTNMAPWQRSRPEDPDDDEEEYAAWGNHWTVRKAAGLAIDTLAVYCPDSILPVCLQAIELKLNNTGSWEERESGVLILGAIAQGCLPKLDQFVPKVLELLVKLSSDKKPLLRSISCWCIGRYAGWYCRPENSPRYLETVVMALLVRMVDRNKGVQEAACSAVAVMEESAKDALIPFLPTMYECFAQCLRLYQTKNMALLFDAIGCLAMSVGSGIAEAHPASVTQVLFAPLFEKWSSLNPESYESGSCCECMLNLTHVLGPVVLPMSKVLVDQSLTFIEHQLLKIKTDKTHRSTAVVETCFDLLSAVCNAAGPQSAAIFHNTKILEIVTVCCTDSDVLQFAAVKQTLFAFIGDMSCNCLPFMAPILPQILPTLADQLLHQLWAVSSNASWALGQMVDGIDPEILKPHLNKILKNLFNVAEKESANPSLRQNACITIGRFGEKCPAEVGPLLAPIIRSWCEVMLPCTCAERIKALCGIMKAYIQAGNPNPQDSEILYQCGRRYVQSTQNKDNPAIKELENRKLASFPLTLLNPSVPVPLILYFLRFPVYSRLPTFF</sequence>
<feature type="region of interest" description="Disordered" evidence="6">
    <location>
        <begin position="327"/>
        <end position="359"/>
    </location>
</feature>
<dbReference type="OMA" id="AQEGAMS"/>